<dbReference type="RefSeq" id="WP_157026857.1">
    <property type="nucleotide sequence ID" value="NZ_WQMS01000008.1"/>
</dbReference>
<dbReference type="InterPro" id="IPR051781">
    <property type="entry name" value="Metallo-dep_Hydrolase"/>
</dbReference>
<accession>A0A6I4J1C5</accession>
<feature type="domain" description="Amidohydrolase-related" evidence="2">
    <location>
        <begin position="78"/>
        <end position="429"/>
    </location>
</feature>
<dbReference type="GO" id="GO:0016810">
    <property type="term" value="F:hydrolase activity, acting on carbon-nitrogen (but not peptide) bonds"/>
    <property type="evidence" value="ECO:0007669"/>
    <property type="project" value="InterPro"/>
</dbReference>
<dbReference type="PANTHER" id="PTHR43135:SF3">
    <property type="entry name" value="ALPHA-D-RIBOSE 1-METHYLPHOSPHONATE 5-TRIPHOSPHATE DIPHOSPHATASE"/>
    <property type="match status" value="1"/>
</dbReference>
<dbReference type="AlphaFoldDB" id="A0A6I4J1C5"/>
<sequence length="441" mass="46821">MPRSILAAALALLLPAAPCVAQPPTPVLYSDVTLIDGTGAPPRAHIDVLVRGDWIASIGPHGRVKAEGARTVDLAGHYMIPGLIDSHVHLATPPDRAAALAELRRNLYGGVTGVRDMADDLRAIADLAREAEQGEIEAPDIAFAALMAGPSFFADPRVAAASRGFAPGTAPWMQAIDSRTDLPLAVSRAKGTGADAIKIYADLPPALVAAIAAEAHRQGLLVWTHSAIFPTRPADVLAAGPDAISHVCYLAYQVEPVMLANYEDHTPVHENLLAAKGEDPAMAKLFAEMQRRGIVLDATGALFVRMESERAKHPERAPLRCTGKTTARLTAQAYRAGVTISAGTDNGGPPDFPWPAVHDEIFFLVHQAGMPPLQAIRAATLNGALAMGRAQQTGTVQAGKLADFVVLTEDPLSAIENIRSIAMTVKRGREYPRADFRPKEH</sequence>
<keyword evidence="3" id="KW-0378">Hydrolase</keyword>
<dbReference type="Gene3D" id="3.40.50.10910">
    <property type="entry name" value="Amidohydrolase"/>
    <property type="match status" value="1"/>
</dbReference>
<evidence type="ECO:0000259" key="2">
    <source>
        <dbReference type="Pfam" id="PF01979"/>
    </source>
</evidence>
<evidence type="ECO:0000256" key="1">
    <source>
        <dbReference type="SAM" id="SignalP"/>
    </source>
</evidence>
<dbReference type="Pfam" id="PF01979">
    <property type="entry name" value="Amidohydro_1"/>
    <property type="match status" value="1"/>
</dbReference>
<gene>
    <name evidence="3" type="ORF">GON01_08095</name>
</gene>
<keyword evidence="4" id="KW-1185">Reference proteome</keyword>
<evidence type="ECO:0000313" key="4">
    <source>
        <dbReference type="Proteomes" id="UP000441389"/>
    </source>
</evidence>
<dbReference type="InterPro" id="IPR011059">
    <property type="entry name" value="Metal-dep_hydrolase_composite"/>
</dbReference>
<reference evidence="3 4" key="1">
    <citation type="submission" date="2019-12" db="EMBL/GenBank/DDBJ databases">
        <authorList>
            <person name="Huq M.A."/>
        </authorList>
    </citation>
    <scope>NUCLEOTIDE SEQUENCE [LARGE SCALE GENOMIC DNA]</scope>
    <source>
        <strain evidence="3 4">MAH-20</strain>
    </source>
</reference>
<dbReference type="PANTHER" id="PTHR43135">
    <property type="entry name" value="ALPHA-D-RIBOSE 1-METHYLPHOSPHONATE 5-TRIPHOSPHATE DIPHOSPHATASE"/>
    <property type="match status" value="1"/>
</dbReference>
<protein>
    <submittedName>
        <fullName evidence="3">Amidohydrolase family protein</fullName>
    </submittedName>
</protein>
<dbReference type="Gene3D" id="1.20.58.520">
    <property type="entry name" value="Amidohydrolase"/>
    <property type="match status" value="1"/>
</dbReference>
<dbReference type="Gene3D" id="2.30.40.10">
    <property type="entry name" value="Urease, subunit C, domain 1"/>
    <property type="match status" value="1"/>
</dbReference>
<dbReference type="Proteomes" id="UP000441389">
    <property type="component" value="Unassembled WGS sequence"/>
</dbReference>
<name>A0A6I4J1C5_9SPHN</name>
<organism evidence="3 4">
    <name type="scientific">Sphingomonas horti</name>
    <dbReference type="NCBI Taxonomy" id="2682842"/>
    <lineage>
        <taxon>Bacteria</taxon>
        <taxon>Pseudomonadati</taxon>
        <taxon>Pseudomonadota</taxon>
        <taxon>Alphaproteobacteria</taxon>
        <taxon>Sphingomonadales</taxon>
        <taxon>Sphingomonadaceae</taxon>
        <taxon>Sphingomonas</taxon>
    </lineage>
</organism>
<dbReference type="EMBL" id="WQMS01000008">
    <property type="protein sequence ID" value="MVO77893.1"/>
    <property type="molecule type" value="Genomic_DNA"/>
</dbReference>
<keyword evidence="1" id="KW-0732">Signal</keyword>
<dbReference type="InterPro" id="IPR032466">
    <property type="entry name" value="Metal_Hydrolase"/>
</dbReference>
<dbReference type="SUPFAM" id="SSF51338">
    <property type="entry name" value="Composite domain of metallo-dependent hydrolases"/>
    <property type="match status" value="1"/>
</dbReference>
<evidence type="ECO:0000313" key="3">
    <source>
        <dbReference type="EMBL" id="MVO77893.1"/>
    </source>
</evidence>
<dbReference type="SUPFAM" id="SSF51556">
    <property type="entry name" value="Metallo-dependent hydrolases"/>
    <property type="match status" value="1"/>
</dbReference>
<feature type="chain" id="PRO_5026182352" evidence="1">
    <location>
        <begin position="22"/>
        <end position="441"/>
    </location>
</feature>
<comment type="caution">
    <text evidence="3">The sequence shown here is derived from an EMBL/GenBank/DDBJ whole genome shotgun (WGS) entry which is preliminary data.</text>
</comment>
<dbReference type="Gene3D" id="3.30.110.90">
    <property type="entry name" value="Amidohydrolase"/>
    <property type="match status" value="1"/>
</dbReference>
<dbReference type="InterPro" id="IPR006680">
    <property type="entry name" value="Amidohydro-rel"/>
</dbReference>
<feature type="signal peptide" evidence="1">
    <location>
        <begin position="1"/>
        <end position="21"/>
    </location>
</feature>
<proteinExistence type="predicted"/>